<evidence type="ECO:0000256" key="1">
    <source>
        <dbReference type="SAM" id="MobiDB-lite"/>
    </source>
</evidence>
<gene>
    <name evidence="2" type="ORF">TIFTF001_031810</name>
</gene>
<comment type="caution">
    <text evidence="2">The sequence shown here is derived from an EMBL/GenBank/DDBJ whole genome shotgun (WGS) entry which is preliminary data.</text>
</comment>
<dbReference type="EMBL" id="BTGU01000133">
    <property type="protein sequence ID" value="GMN62725.1"/>
    <property type="molecule type" value="Genomic_DNA"/>
</dbReference>
<proteinExistence type="predicted"/>
<feature type="compositionally biased region" description="Polar residues" evidence="1">
    <location>
        <begin position="70"/>
        <end position="83"/>
    </location>
</feature>
<protein>
    <submittedName>
        <fullName evidence="2">Uncharacterized protein</fullName>
    </submittedName>
</protein>
<keyword evidence="3" id="KW-1185">Reference proteome</keyword>
<feature type="region of interest" description="Disordered" evidence="1">
    <location>
        <begin position="56"/>
        <end position="83"/>
    </location>
</feature>
<dbReference type="AlphaFoldDB" id="A0AA88DX81"/>
<name>A0AA88DX81_FICCA</name>
<accession>A0AA88DX81</accession>
<dbReference type="Proteomes" id="UP001187192">
    <property type="component" value="Unassembled WGS sequence"/>
</dbReference>
<organism evidence="2 3">
    <name type="scientific">Ficus carica</name>
    <name type="common">Common fig</name>
    <dbReference type="NCBI Taxonomy" id="3494"/>
    <lineage>
        <taxon>Eukaryota</taxon>
        <taxon>Viridiplantae</taxon>
        <taxon>Streptophyta</taxon>
        <taxon>Embryophyta</taxon>
        <taxon>Tracheophyta</taxon>
        <taxon>Spermatophyta</taxon>
        <taxon>Magnoliopsida</taxon>
        <taxon>eudicotyledons</taxon>
        <taxon>Gunneridae</taxon>
        <taxon>Pentapetalae</taxon>
        <taxon>rosids</taxon>
        <taxon>fabids</taxon>
        <taxon>Rosales</taxon>
        <taxon>Moraceae</taxon>
        <taxon>Ficeae</taxon>
        <taxon>Ficus</taxon>
    </lineage>
</organism>
<sequence length="83" mass="9276">MLTRVHKDNKWKLLIVSYKFRPTDIQHLQFGAHRGALGHLTSGICKAVMAAEREHQDELPQGSLVDHQEASTSEANSQIANLT</sequence>
<evidence type="ECO:0000313" key="3">
    <source>
        <dbReference type="Proteomes" id="UP001187192"/>
    </source>
</evidence>
<evidence type="ECO:0000313" key="2">
    <source>
        <dbReference type="EMBL" id="GMN62725.1"/>
    </source>
</evidence>
<reference evidence="2" key="1">
    <citation type="submission" date="2023-07" db="EMBL/GenBank/DDBJ databases">
        <title>draft genome sequence of fig (Ficus carica).</title>
        <authorList>
            <person name="Takahashi T."/>
            <person name="Nishimura K."/>
        </authorList>
    </citation>
    <scope>NUCLEOTIDE SEQUENCE</scope>
</reference>